<gene>
    <name evidence="4" type="ORF">BSQ50_04960</name>
</gene>
<dbReference type="GO" id="GO:0008477">
    <property type="term" value="F:purine nucleosidase activity"/>
    <property type="evidence" value="ECO:0007669"/>
    <property type="project" value="TreeGrafter"/>
</dbReference>
<dbReference type="GO" id="GO:0005829">
    <property type="term" value="C:cytosol"/>
    <property type="evidence" value="ECO:0007669"/>
    <property type="project" value="TreeGrafter"/>
</dbReference>
<reference evidence="4 5" key="1">
    <citation type="submission" date="2016-11" db="EMBL/GenBank/DDBJ databases">
        <title>Interaction between Lactobacillus species and yeast in water kefir.</title>
        <authorList>
            <person name="Behr J."/>
            <person name="Xu D."/>
            <person name="Vogel R.F."/>
        </authorList>
    </citation>
    <scope>NUCLEOTIDE SEQUENCE [LARGE SCALE GENOMIC DNA]</scope>
    <source>
        <strain evidence="4 5">TMW 1.1827</strain>
    </source>
</reference>
<organism evidence="4 5">
    <name type="scientific">Liquorilactobacillus nagelii</name>
    <dbReference type="NCBI Taxonomy" id="82688"/>
    <lineage>
        <taxon>Bacteria</taxon>
        <taxon>Bacillati</taxon>
        <taxon>Bacillota</taxon>
        <taxon>Bacilli</taxon>
        <taxon>Lactobacillales</taxon>
        <taxon>Lactobacillaceae</taxon>
        <taxon>Liquorilactobacillus</taxon>
    </lineage>
</organism>
<dbReference type="EMBL" id="CP018180">
    <property type="protein sequence ID" value="AUJ31966.1"/>
    <property type="molecule type" value="Genomic_DNA"/>
</dbReference>
<name>A0A3Q8D0B1_9LACO</name>
<sequence>MSRRKIKYLFLVRMRQMSEQKIPVIIDTDPGIDDAAALAIALNSQQLDVKLISAAAGNVGITRTLENVLRLLTFFDKKILVAQGAQSPILRNLETAVDIHGKNGLGNYQLPAPSSSLLVKESAVEKIHQILTESQVKVTLIGIAPLTNYALLLKTYPSDISKIKEFILMGGAWGRGNFNVLTEFNFGVDPEAAKIVIESGVPVKIAPLEAGRAALIKPEISNQIKQFGKVGRMFFDLFKTYRGGSFATGLKIYDALAIGILLAPEIFEFRTVKVKIETSGTYTAGASLFDLKGYLPSNSTTAEVIEKVDEKRFSEWFLTEMSYWKNL</sequence>
<dbReference type="Proteomes" id="UP000324497">
    <property type="component" value="Chromosome"/>
</dbReference>
<dbReference type="SUPFAM" id="SSF53590">
    <property type="entry name" value="Nucleoside hydrolase"/>
    <property type="match status" value="1"/>
</dbReference>
<dbReference type="InterPro" id="IPR023186">
    <property type="entry name" value="IUNH"/>
</dbReference>
<dbReference type="GO" id="GO:0006152">
    <property type="term" value="P:purine nucleoside catabolic process"/>
    <property type="evidence" value="ECO:0007669"/>
    <property type="project" value="TreeGrafter"/>
</dbReference>
<evidence type="ECO:0000259" key="3">
    <source>
        <dbReference type="Pfam" id="PF01156"/>
    </source>
</evidence>
<evidence type="ECO:0000313" key="5">
    <source>
        <dbReference type="Proteomes" id="UP000324497"/>
    </source>
</evidence>
<dbReference type="Pfam" id="PF01156">
    <property type="entry name" value="IU_nuc_hydro"/>
    <property type="match status" value="1"/>
</dbReference>
<dbReference type="InterPro" id="IPR036452">
    <property type="entry name" value="Ribo_hydro-like"/>
</dbReference>
<proteinExistence type="predicted"/>
<dbReference type="InterPro" id="IPR001910">
    <property type="entry name" value="Inosine/uridine_hydrolase_dom"/>
</dbReference>
<evidence type="ECO:0000256" key="1">
    <source>
        <dbReference type="ARBA" id="ARBA00022801"/>
    </source>
</evidence>
<evidence type="ECO:0000256" key="2">
    <source>
        <dbReference type="ARBA" id="ARBA00023295"/>
    </source>
</evidence>
<dbReference type="PANTHER" id="PTHR12304">
    <property type="entry name" value="INOSINE-URIDINE PREFERRING NUCLEOSIDE HYDROLASE"/>
    <property type="match status" value="1"/>
</dbReference>
<dbReference type="PANTHER" id="PTHR12304:SF15">
    <property type="entry name" value="NON-SPECIFIC RIBONUCLEOSIDE HYDROLASE RIHC"/>
    <property type="match status" value="1"/>
</dbReference>
<feature type="domain" description="Inosine/uridine-preferring nucleoside hydrolase" evidence="3">
    <location>
        <begin position="24"/>
        <end position="314"/>
    </location>
</feature>
<accession>A0A3Q8D0B1</accession>
<keyword evidence="1 4" id="KW-0378">Hydrolase</keyword>
<keyword evidence="5" id="KW-1185">Reference proteome</keyword>
<dbReference type="Gene3D" id="3.90.245.10">
    <property type="entry name" value="Ribonucleoside hydrolase-like"/>
    <property type="match status" value="1"/>
</dbReference>
<evidence type="ECO:0000313" key="4">
    <source>
        <dbReference type="EMBL" id="AUJ31966.1"/>
    </source>
</evidence>
<protein>
    <submittedName>
        <fullName evidence="4">Ribonucleoside hydrolase RihC</fullName>
    </submittedName>
</protein>
<dbReference type="KEGG" id="lng:BSQ50_04960"/>
<keyword evidence="2" id="KW-0326">Glycosidase</keyword>
<dbReference type="AlphaFoldDB" id="A0A3Q8D0B1"/>